<evidence type="ECO:0000259" key="5">
    <source>
        <dbReference type="PROSITE" id="PS51192"/>
    </source>
</evidence>
<dbReference type="InterPro" id="IPR027417">
    <property type="entry name" value="P-loop_NTPase"/>
</dbReference>
<dbReference type="EMBL" id="NCSJ02000376">
    <property type="protein sequence ID" value="RFU25005.1"/>
    <property type="molecule type" value="Genomic_DNA"/>
</dbReference>
<dbReference type="Pfam" id="PF00271">
    <property type="entry name" value="Helicase_C"/>
    <property type="match status" value="1"/>
</dbReference>
<dbReference type="OMA" id="GMGPIVC"/>
<keyword evidence="1" id="KW-0547">Nucleotide-binding</keyword>
<organism evidence="7 8">
    <name type="scientific">Scytalidium lignicola</name>
    <name type="common">Hyphomycete</name>
    <dbReference type="NCBI Taxonomy" id="5539"/>
    <lineage>
        <taxon>Eukaryota</taxon>
        <taxon>Fungi</taxon>
        <taxon>Dikarya</taxon>
        <taxon>Ascomycota</taxon>
        <taxon>Pezizomycotina</taxon>
        <taxon>Leotiomycetes</taxon>
        <taxon>Leotiomycetes incertae sedis</taxon>
        <taxon>Scytalidium</taxon>
    </lineage>
</organism>
<dbReference type="STRING" id="5539.A0A3E2GUZ1"/>
<keyword evidence="8" id="KW-1185">Reference proteome</keyword>
<dbReference type="Gene3D" id="3.40.50.300">
    <property type="entry name" value="P-loop containing nucleotide triphosphate hydrolases"/>
    <property type="match status" value="1"/>
</dbReference>
<keyword evidence="3" id="KW-0067">ATP-binding</keyword>
<feature type="non-terminal residue" evidence="7">
    <location>
        <position position="1012"/>
    </location>
</feature>
<dbReference type="PROSITE" id="PS51192">
    <property type="entry name" value="HELICASE_ATP_BIND_1"/>
    <property type="match status" value="1"/>
</dbReference>
<proteinExistence type="predicted"/>
<evidence type="ECO:0000256" key="1">
    <source>
        <dbReference type="ARBA" id="ARBA00022741"/>
    </source>
</evidence>
<evidence type="ECO:0000256" key="2">
    <source>
        <dbReference type="ARBA" id="ARBA00022801"/>
    </source>
</evidence>
<evidence type="ECO:0000313" key="8">
    <source>
        <dbReference type="Proteomes" id="UP000258309"/>
    </source>
</evidence>
<evidence type="ECO:0000256" key="3">
    <source>
        <dbReference type="ARBA" id="ARBA00022840"/>
    </source>
</evidence>
<dbReference type="AlphaFoldDB" id="A0A3E2GUZ1"/>
<dbReference type="GO" id="GO:0006281">
    <property type="term" value="P:DNA repair"/>
    <property type="evidence" value="ECO:0007669"/>
    <property type="project" value="TreeGrafter"/>
</dbReference>
<dbReference type="GO" id="GO:0016787">
    <property type="term" value="F:hydrolase activity"/>
    <property type="evidence" value="ECO:0007669"/>
    <property type="project" value="UniProtKB-KW"/>
</dbReference>
<dbReference type="CDD" id="cd18793">
    <property type="entry name" value="SF2_C_SNF"/>
    <property type="match status" value="1"/>
</dbReference>
<feature type="region of interest" description="Disordered" evidence="4">
    <location>
        <begin position="1"/>
        <end position="28"/>
    </location>
</feature>
<accession>A0A3E2GUZ1</accession>
<dbReference type="InterPro" id="IPR014001">
    <property type="entry name" value="Helicase_ATP-bd"/>
</dbReference>
<dbReference type="PANTHER" id="PTHR45626:SF22">
    <property type="entry name" value="DNA REPAIR PROTEIN RAD5"/>
    <property type="match status" value="1"/>
</dbReference>
<dbReference type="SMART" id="SM00490">
    <property type="entry name" value="HELICc"/>
    <property type="match status" value="1"/>
</dbReference>
<dbReference type="Gene3D" id="3.40.50.10810">
    <property type="entry name" value="Tandem AAA-ATPase domain"/>
    <property type="match status" value="1"/>
</dbReference>
<evidence type="ECO:0008006" key="9">
    <source>
        <dbReference type="Google" id="ProtNLM"/>
    </source>
</evidence>
<dbReference type="InterPro" id="IPR049730">
    <property type="entry name" value="SNF2/RAD54-like_C"/>
</dbReference>
<dbReference type="PROSITE" id="PS51194">
    <property type="entry name" value="HELICASE_CTER"/>
    <property type="match status" value="1"/>
</dbReference>
<dbReference type="InterPro" id="IPR038718">
    <property type="entry name" value="SNF2-like_sf"/>
</dbReference>
<feature type="compositionally biased region" description="Basic residues" evidence="4">
    <location>
        <begin position="1"/>
        <end position="14"/>
    </location>
</feature>
<dbReference type="SUPFAM" id="SSF52540">
    <property type="entry name" value="P-loop containing nucleoside triphosphate hydrolases"/>
    <property type="match status" value="2"/>
</dbReference>
<reference evidence="7 8" key="1">
    <citation type="submission" date="2018-05" db="EMBL/GenBank/DDBJ databases">
        <title>Draft genome sequence of Scytalidium lignicola DSM 105466, a ubiquitous saprotrophic fungus.</title>
        <authorList>
            <person name="Buettner E."/>
            <person name="Gebauer A.M."/>
            <person name="Hofrichter M."/>
            <person name="Liers C."/>
            <person name="Kellner H."/>
        </authorList>
    </citation>
    <scope>NUCLEOTIDE SEQUENCE [LARGE SCALE GENOMIC DNA]</scope>
    <source>
        <strain evidence="7 8">DSM 105466</strain>
    </source>
</reference>
<dbReference type="SMART" id="SM00487">
    <property type="entry name" value="DEXDc"/>
    <property type="match status" value="1"/>
</dbReference>
<dbReference type="Pfam" id="PF00176">
    <property type="entry name" value="SNF2-rel_dom"/>
    <property type="match status" value="1"/>
</dbReference>
<dbReference type="CDD" id="cd18008">
    <property type="entry name" value="DEXDc_SHPRH-like"/>
    <property type="match status" value="1"/>
</dbReference>
<dbReference type="OrthoDB" id="448448at2759"/>
<evidence type="ECO:0000259" key="6">
    <source>
        <dbReference type="PROSITE" id="PS51194"/>
    </source>
</evidence>
<dbReference type="InterPro" id="IPR001650">
    <property type="entry name" value="Helicase_C-like"/>
</dbReference>
<comment type="caution">
    <text evidence="7">The sequence shown here is derived from an EMBL/GenBank/DDBJ whole genome shotgun (WGS) entry which is preliminary data.</text>
</comment>
<keyword evidence="2" id="KW-0378">Hydrolase</keyword>
<dbReference type="PANTHER" id="PTHR45626">
    <property type="entry name" value="TRANSCRIPTION TERMINATION FACTOR 2-RELATED"/>
    <property type="match status" value="1"/>
</dbReference>
<evidence type="ECO:0000256" key="4">
    <source>
        <dbReference type="SAM" id="MobiDB-lite"/>
    </source>
</evidence>
<name>A0A3E2GUZ1_SCYLI</name>
<evidence type="ECO:0000313" key="7">
    <source>
        <dbReference type="EMBL" id="RFU25005.1"/>
    </source>
</evidence>
<feature type="compositionally biased region" description="Basic and acidic residues" evidence="4">
    <location>
        <begin position="15"/>
        <end position="24"/>
    </location>
</feature>
<dbReference type="Proteomes" id="UP000258309">
    <property type="component" value="Unassembled WGS sequence"/>
</dbReference>
<sequence>MEPHYPHHNGAKRRRLDEARDHWAESSAEQTGELHVRYILPSVNQAAYDFHLPPSVGQPNYPTPASWVLPTPCLSMADSGFRTSHLLPFDLHGQPNGQTSQSYETLHQFGSLNPFTSANSWPVAIPTPSPALWLPHGVPAQLFPAHHLISVPTPSHPYPLASFQIPIIPQQSSELSSVTTFRPNEAEIQNVDKLVVSQLDEKQSEIVCFGMVSAISGRCEKQSLDEILSSFAVQLDSSDSFSAKDGPQMHGQITVYGPLELFEEIGSWFQDYEVYLQDPRACHLDVRYCNPQKLSSDDLDSCQLLSQVISQIFMSAHLQDITQRPSLLDILSSNVDLEETSQPRAIRTTLKSHQKQALTFMLRREKGWTFDNNQPDLWEKIDNDQGRIFVNRISNAYQADEPPQFYGGIIADPMGLGKTLTMIALAATDLDSDEDARIHMGTDEDDRHDVSATLIIIPPPLLGTWEEQLSEHVIDEGLRCRRHHGKSRLADANELDTVNIVLSTYHTVSAEWKAGKGVASSILFSVRWRRVILDEAHYIRSGNTRMAHAICALDSVSRWAVTGTPIQNRLSDLATLLKFIRVHPYSDSKCFDADISHLWKSGKDNEAVERLQYLSACLLLRRPKATISLPPRRDMRCVVDFSLEERVVYDQIREQTITRIDEALQNNSEASRAGVYVNVLQQIESLRLFCNLGLHYRARHEKTQHSSAEANDWVSIAQQTFNVQRGMGPIVCVQCSSVLELTETLDDSTTAYQTSVSISTSVLEDIPDLISPQMKTPYIGLPSKIEALVADLKTLPSDVKCIVFSTWRLTLDIIETGLDQASLHSIRFDGKVPQKERQSVVNKFKTDPTIRVMLLTLSCGAVGLTLTVASRAYLMEPHWNPTLEEQALARIHRIGQSQDVTTVRFYVRDSFEEQVKEVQESKKHLAGLLLSPHDGGHTDDSLGTLQVAAAVVALTQNRLLWMDTKHGDTGSTEQANLLGRVIFSSKITNSFFIRKLSNSDSPNMDSEREHLS</sequence>
<dbReference type="GO" id="GO:0008094">
    <property type="term" value="F:ATP-dependent activity, acting on DNA"/>
    <property type="evidence" value="ECO:0007669"/>
    <property type="project" value="TreeGrafter"/>
</dbReference>
<protein>
    <recommendedName>
        <fullName evidence="9">Helicase ATP-binding domain-containing protein</fullName>
    </recommendedName>
</protein>
<feature type="domain" description="Helicase C-terminal" evidence="6">
    <location>
        <begin position="784"/>
        <end position="936"/>
    </location>
</feature>
<feature type="domain" description="Helicase ATP-binding" evidence="5">
    <location>
        <begin position="399"/>
        <end position="583"/>
    </location>
</feature>
<dbReference type="GO" id="GO:0005524">
    <property type="term" value="F:ATP binding"/>
    <property type="evidence" value="ECO:0007669"/>
    <property type="project" value="UniProtKB-KW"/>
</dbReference>
<dbReference type="InterPro" id="IPR000330">
    <property type="entry name" value="SNF2_N"/>
</dbReference>
<feature type="non-terminal residue" evidence="7">
    <location>
        <position position="1"/>
    </location>
</feature>
<dbReference type="GO" id="GO:0005634">
    <property type="term" value="C:nucleus"/>
    <property type="evidence" value="ECO:0007669"/>
    <property type="project" value="TreeGrafter"/>
</dbReference>
<dbReference type="InterPro" id="IPR050628">
    <property type="entry name" value="SNF2_RAD54_helicase_TF"/>
</dbReference>
<gene>
    <name evidence="7" type="ORF">B7463_g11336</name>
</gene>